<dbReference type="RefSeq" id="WP_193904403.1">
    <property type="nucleotide sequence ID" value="NZ_JADEXG010000001.1"/>
</dbReference>
<protein>
    <submittedName>
        <fullName evidence="2">Uncharacterized protein</fullName>
    </submittedName>
</protein>
<organism evidence="2 3">
    <name type="scientific">Vasconcelosia minhoensis LEGE 07310</name>
    <dbReference type="NCBI Taxonomy" id="915328"/>
    <lineage>
        <taxon>Bacteria</taxon>
        <taxon>Bacillati</taxon>
        <taxon>Cyanobacteriota</taxon>
        <taxon>Cyanophyceae</taxon>
        <taxon>Nodosilineales</taxon>
        <taxon>Cymatolegaceae</taxon>
        <taxon>Vasconcelosia</taxon>
        <taxon>Vasconcelosia minhoensis</taxon>
    </lineage>
</organism>
<feature type="region of interest" description="Disordered" evidence="1">
    <location>
        <begin position="105"/>
        <end position="125"/>
    </location>
</feature>
<dbReference type="Proteomes" id="UP000636505">
    <property type="component" value="Unassembled WGS sequence"/>
</dbReference>
<evidence type="ECO:0000313" key="3">
    <source>
        <dbReference type="Proteomes" id="UP000636505"/>
    </source>
</evidence>
<dbReference type="EMBL" id="JADEXG010000001">
    <property type="protein sequence ID" value="MBE9075742.1"/>
    <property type="molecule type" value="Genomic_DNA"/>
</dbReference>
<sequence length="125" mass="13905">MDLQQRLSRQRIQHIVDSYSLTADPPARAYLEALIGQYPHPLVELALAETLAQQWLTVPMVKGVSFLQRSHGRLKQWQTQPIFSAITPRQFEQITGLDARPVFGPNAGLETPIKPAGVTPQPGPD</sequence>
<evidence type="ECO:0000313" key="2">
    <source>
        <dbReference type="EMBL" id="MBE9075742.1"/>
    </source>
</evidence>
<name>A0A8J7D9V2_9CYAN</name>
<dbReference type="AlphaFoldDB" id="A0A8J7D9V2"/>
<proteinExistence type="predicted"/>
<comment type="caution">
    <text evidence="2">The sequence shown here is derived from an EMBL/GenBank/DDBJ whole genome shotgun (WGS) entry which is preliminary data.</text>
</comment>
<evidence type="ECO:0000256" key="1">
    <source>
        <dbReference type="SAM" id="MobiDB-lite"/>
    </source>
</evidence>
<reference evidence="2" key="1">
    <citation type="submission" date="2020-10" db="EMBL/GenBank/DDBJ databases">
        <authorList>
            <person name="Castelo-Branco R."/>
            <person name="Eusebio N."/>
            <person name="Adriana R."/>
            <person name="Vieira A."/>
            <person name="Brugerolle De Fraissinette N."/>
            <person name="Rezende De Castro R."/>
            <person name="Schneider M.P."/>
            <person name="Vasconcelos V."/>
            <person name="Leao P.N."/>
        </authorList>
    </citation>
    <scope>NUCLEOTIDE SEQUENCE</scope>
    <source>
        <strain evidence="2">LEGE 07310</strain>
    </source>
</reference>
<gene>
    <name evidence="2" type="ORF">IQ241_00240</name>
</gene>
<keyword evidence="3" id="KW-1185">Reference proteome</keyword>
<accession>A0A8J7D9V2</accession>